<organism evidence="1 2">
    <name type="scientific">Leptotrombidium deliense</name>
    <dbReference type="NCBI Taxonomy" id="299467"/>
    <lineage>
        <taxon>Eukaryota</taxon>
        <taxon>Metazoa</taxon>
        <taxon>Ecdysozoa</taxon>
        <taxon>Arthropoda</taxon>
        <taxon>Chelicerata</taxon>
        <taxon>Arachnida</taxon>
        <taxon>Acari</taxon>
        <taxon>Acariformes</taxon>
        <taxon>Trombidiformes</taxon>
        <taxon>Prostigmata</taxon>
        <taxon>Anystina</taxon>
        <taxon>Parasitengona</taxon>
        <taxon>Trombiculoidea</taxon>
        <taxon>Trombiculidae</taxon>
        <taxon>Leptotrombidium</taxon>
    </lineage>
</organism>
<accession>A0A443S880</accession>
<feature type="non-terminal residue" evidence="1">
    <location>
        <position position="107"/>
    </location>
</feature>
<comment type="caution">
    <text evidence="1">The sequence shown here is derived from an EMBL/GenBank/DDBJ whole genome shotgun (WGS) entry which is preliminary data.</text>
</comment>
<evidence type="ECO:0000313" key="2">
    <source>
        <dbReference type="Proteomes" id="UP000288716"/>
    </source>
</evidence>
<reference evidence="1 2" key="1">
    <citation type="journal article" date="2018" name="Gigascience">
        <title>Genomes of trombidid mites reveal novel predicted allergens and laterally-transferred genes associated with secondary metabolism.</title>
        <authorList>
            <person name="Dong X."/>
            <person name="Chaisiri K."/>
            <person name="Xia D."/>
            <person name="Armstrong S.D."/>
            <person name="Fang Y."/>
            <person name="Donnelly M.J."/>
            <person name="Kadowaki T."/>
            <person name="McGarry J.W."/>
            <person name="Darby A.C."/>
            <person name="Makepeace B.L."/>
        </authorList>
    </citation>
    <scope>NUCLEOTIDE SEQUENCE [LARGE SCALE GENOMIC DNA]</scope>
    <source>
        <strain evidence="1">UoL-UT</strain>
    </source>
</reference>
<dbReference type="VEuPathDB" id="VectorBase:LDEU008308"/>
<dbReference type="AlphaFoldDB" id="A0A443S880"/>
<evidence type="ECO:0000313" key="1">
    <source>
        <dbReference type="EMBL" id="RWS23732.1"/>
    </source>
</evidence>
<dbReference type="EMBL" id="NCKV01005971">
    <property type="protein sequence ID" value="RWS23732.1"/>
    <property type="molecule type" value="Genomic_DNA"/>
</dbReference>
<dbReference type="Gene3D" id="1.10.600.10">
    <property type="entry name" value="Farnesyl Diphosphate Synthase"/>
    <property type="match status" value="1"/>
</dbReference>
<keyword evidence="2" id="KW-1185">Reference proteome</keyword>
<proteinExistence type="predicted"/>
<protein>
    <submittedName>
        <fullName evidence="1">Uncharacterized protein</fullName>
    </submittedName>
</protein>
<sequence>MSYITLVLPSLRCPFETSVNQCEEECEEELKQWWQQLEIAPDDQKVQQLQLIKSVPIASRIIPDATLDDLLLMAKLGSTVKYLKEMFDEKSVNFDKKADRIDTILRG</sequence>
<gene>
    <name evidence="1" type="ORF">B4U80_13327</name>
</gene>
<dbReference type="SUPFAM" id="SSF48576">
    <property type="entry name" value="Terpenoid synthases"/>
    <property type="match status" value="1"/>
</dbReference>
<dbReference type="InterPro" id="IPR008949">
    <property type="entry name" value="Isoprenoid_synthase_dom_sf"/>
</dbReference>
<dbReference type="Proteomes" id="UP000288716">
    <property type="component" value="Unassembled WGS sequence"/>
</dbReference>
<name>A0A443S880_9ACAR</name>